<dbReference type="AlphaFoldDB" id="A0A1M5R3I1"/>
<dbReference type="RefSeq" id="WP_278293523.1">
    <property type="nucleotide sequence ID" value="NZ_FQXO01000004.1"/>
</dbReference>
<reference evidence="3" key="1">
    <citation type="submission" date="2016-11" db="EMBL/GenBank/DDBJ databases">
        <authorList>
            <person name="Varghese N."/>
            <person name="Submissions S."/>
        </authorList>
    </citation>
    <scope>NUCLEOTIDE SEQUENCE [LARGE SCALE GENOMIC DNA]</scope>
    <source>
        <strain evidence="3">DSM 13643</strain>
    </source>
</reference>
<evidence type="ECO:0000256" key="1">
    <source>
        <dbReference type="SAM" id="Phobius"/>
    </source>
</evidence>
<gene>
    <name evidence="2" type="ORF">SAMN02745135_00070</name>
</gene>
<protein>
    <submittedName>
        <fullName evidence="2">Uncharacterized protein</fullName>
    </submittedName>
</protein>
<evidence type="ECO:0000313" key="2">
    <source>
        <dbReference type="EMBL" id="SHH20985.1"/>
    </source>
</evidence>
<name>A0A1M5R3I1_9FIRM</name>
<keyword evidence="1" id="KW-1133">Transmembrane helix</keyword>
<dbReference type="EMBL" id="FQXO01000004">
    <property type="protein sequence ID" value="SHH20985.1"/>
    <property type="molecule type" value="Genomic_DNA"/>
</dbReference>
<proteinExistence type="predicted"/>
<organism evidence="2 3">
    <name type="scientific">Caloranaerobacter azorensis DSM 13643</name>
    <dbReference type="NCBI Taxonomy" id="1121264"/>
    <lineage>
        <taxon>Bacteria</taxon>
        <taxon>Bacillati</taxon>
        <taxon>Bacillota</taxon>
        <taxon>Tissierellia</taxon>
        <taxon>Tissierellales</taxon>
        <taxon>Thermohalobacteraceae</taxon>
        <taxon>Caloranaerobacter</taxon>
    </lineage>
</organism>
<dbReference type="Proteomes" id="UP000183967">
    <property type="component" value="Unassembled WGS sequence"/>
</dbReference>
<keyword evidence="3" id="KW-1185">Reference proteome</keyword>
<feature type="transmembrane region" description="Helical" evidence="1">
    <location>
        <begin position="20"/>
        <end position="39"/>
    </location>
</feature>
<sequence>MKYEKPIMSILEDEEVCNEMYSSGIVLAAALAIAIVALTPKPAH</sequence>
<evidence type="ECO:0000313" key="3">
    <source>
        <dbReference type="Proteomes" id="UP000183967"/>
    </source>
</evidence>
<keyword evidence="1" id="KW-0812">Transmembrane</keyword>
<keyword evidence="1" id="KW-0472">Membrane</keyword>
<accession>A0A1M5R3I1</accession>